<proteinExistence type="predicted"/>
<evidence type="ECO:0008006" key="4">
    <source>
        <dbReference type="Google" id="ProtNLM"/>
    </source>
</evidence>
<evidence type="ECO:0000313" key="3">
    <source>
        <dbReference type="Proteomes" id="UP000616201"/>
    </source>
</evidence>
<evidence type="ECO:0000256" key="1">
    <source>
        <dbReference type="SAM" id="SignalP"/>
    </source>
</evidence>
<dbReference type="AlphaFoldDB" id="A0A928UZV7"/>
<keyword evidence="1" id="KW-0732">Signal</keyword>
<name>A0A928UZV7_9SPHI</name>
<dbReference type="RefSeq" id="WP_196936242.1">
    <property type="nucleotide sequence ID" value="NZ_MU158698.1"/>
</dbReference>
<dbReference type="Pfam" id="PF12893">
    <property type="entry name" value="Lumazine_bd_2"/>
    <property type="match status" value="1"/>
</dbReference>
<feature type="signal peptide" evidence="1">
    <location>
        <begin position="1"/>
        <end position="22"/>
    </location>
</feature>
<accession>A0A928UZV7</accession>
<dbReference type="InterPro" id="IPR039437">
    <property type="entry name" value="FrzH/put_lumazine-bd"/>
</dbReference>
<organism evidence="2 3">
    <name type="scientific">Sphingobacterium hungaricum</name>
    <dbReference type="NCBI Taxonomy" id="2082723"/>
    <lineage>
        <taxon>Bacteria</taxon>
        <taxon>Pseudomonadati</taxon>
        <taxon>Bacteroidota</taxon>
        <taxon>Sphingobacteriia</taxon>
        <taxon>Sphingobacteriales</taxon>
        <taxon>Sphingobacteriaceae</taxon>
        <taxon>Sphingobacterium</taxon>
    </lineage>
</organism>
<reference evidence="2" key="1">
    <citation type="submission" date="2018-02" db="EMBL/GenBank/DDBJ databases">
        <authorList>
            <person name="Vasarhelyi B.M."/>
            <person name="Deshmukh S."/>
            <person name="Balint B."/>
            <person name="Kukolya J."/>
        </authorList>
    </citation>
    <scope>NUCLEOTIDE SEQUENCE</scope>
    <source>
        <strain evidence="2">KB22</strain>
    </source>
</reference>
<evidence type="ECO:0000313" key="2">
    <source>
        <dbReference type="EMBL" id="MBE8714500.1"/>
    </source>
</evidence>
<dbReference type="Gene3D" id="3.10.450.50">
    <property type="match status" value="1"/>
</dbReference>
<protein>
    <recommendedName>
        <fullName evidence="4">Lumazine-binding</fullName>
    </recommendedName>
</protein>
<sequence length="143" mass="16171">MQNLIKIITASVLMAFSFTSFATEKESPAKITKAINLVDAYIETATLGKTAQGEYIFADHFQHRMNGSKTQNFNKKQVVKFLSAQEGYVQNCASSYQIIESDSNYTIAKVQMKYDNFTRTDYVTMTLADDAWQIDQVVTSYSN</sequence>
<dbReference type="EMBL" id="PRDK01000006">
    <property type="protein sequence ID" value="MBE8714500.1"/>
    <property type="molecule type" value="Genomic_DNA"/>
</dbReference>
<comment type="caution">
    <text evidence="2">The sequence shown here is derived from an EMBL/GenBank/DDBJ whole genome shotgun (WGS) entry which is preliminary data.</text>
</comment>
<gene>
    <name evidence="2" type="ORF">C4F49_12485</name>
</gene>
<feature type="chain" id="PRO_5037129104" description="Lumazine-binding" evidence="1">
    <location>
        <begin position="23"/>
        <end position="143"/>
    </location>
</feature>
<dbReference type="Proteomes" id="UP000616201">
    <property type="component" value="Unassembled WGS sequence"/>
</dbReference>
<keyword evidence="3" id="KW-1185">Reference proteome</keyword>